<accession>A0A918KI71</accession>
<dbReference type="RefSeq" id="WP_189582076.1">
    <property type="nucleotide sequence ID" value="NZ_BMYV01000001.1"/>
</dbReference>
<dbReference type="InterPro" id="IPR013320">
    <property type="entry name" value="ConA-like_dom_sf"/>
</dbReference>
<dbReference type="Pfam" id="PF08787">
    <property type="entry name" value="Alginate_lyase2"/>
    <property type="match status" value="1"/>
</dbReference>
<dbReference type="Gene3D" id="2.60.120.200">
    <property type="match status" value="1"/>
</dbReference>
<reference evidence="3 4" key="1">
    <citation type="journal article" date="2014" name="Int. J. Syst. Evol. Microbiol.">
        <title>Complete genome sequence of Corynebacterium casei LMG S-19264T (=DSM 44701T), isolated from a smear-ripened cheese.</title>
        <authorList>
            <consortium name="US DOE Joint Genome Institute (JGI-PGF)"/>
            <person name="Walter F."/>
            <person name="Albersmeier A."/>
            <person name="Kalinowski J."/>
            <person name="Ruckert C."/>
        </authorList>
    </citation>
    <scope>NUCLEOTIDE SEQUENCE [LARGE SCALE GENOMIC DNA]</scope>
    <source>
        <strain evidence="3 4">KCTC 23968</strain>
    </source>
</reference>
<dbReference type="InterPro" id="IPR014895">
    <property type="entry name" value="Alginate_lyase_2"/>
</dbReference>
<keyword evidence="4" id="KW-1185">Reference proteome</keyword>
<feature type="signal peptide" evidence="1">
    <location>
        <begin position="1"/>
        <end position="24"/>
    </location>
</feature>
<keyword evidence="1" id="KW-0732">Signal</keyword>
<dbReference type="AlphaFoldDB" id="A0A918KI71"/>
<gene>
    <name evidence="3" type="ORF">GCM10011309_09700</name>
</gene>
<proteinExistence type="predicted"/>
<protein>
    <recommendedName>
        <fullName evidence="2">Alginate lyase 2 domain-containing protein</fullName>
    </recommendedName>
</protein>
<feature type="domain" description="Alginate lyase 2" evidence="2">
    <location>
        <begin position="180"/>
        <end position="450"/>
    </location>
</feature>
<comment type="caution">
    <text evidence="3">The sequence shown here is derived from an EMBL/GenBank/DDBJ whole genome shotgun (WGS) entry which is preliminary data.</text>
</comment>
<dbReference type="SUPFAM" id="SSF49899">
    <property type="entry name" value="Concanavalin A-like lectins/glucanases"/>
    <property type="match status" value="1"/>
</dbReference>
<feature type="chain" id="PRO_5037873181" description="Alginate lyase 2 domain-containing protein" evidence="1">
    <location>
        <begin position="25"/>
        <end position="450"/>
    </location>
</feature>
<dbReference type="EMBL" id="BMYV01000001">
    <property type="protein sequence ID" value="GGX61814.1"/>
    <property type="molecule type" value="Genomic_DNA"/>
</dbReference>
<dbReference type="Proteomes" id="UP000600865">
    <property type="component" value="Unassembled WGS sequence"/>
</dbReference>
<evidence type="ECO:0000259" key="2">
    <source>
        <dbReference type="Pfam" id="PF08787"/>
    </source>
</evidence>
<organism evidence="3 4">
    <name type="scientific">Litorimonas cladophorae</name>
    <dbReference type="NCBI Taxonomy" id="1220491"/>
    <lineage>
        <taxon>Bacteria</taxon>
        <taxon>Pseudomonadati</taxon>
        <taxon>Pseudomonadota</taxon>
        <taxon>Alphaproteobacteria</taxon>
        <taxon>Maricaulales</taxon>
        <taxon>Robiginitomaculaceae</taxon>
    </lineage>
</organism>
<name>A0A918KI71_9PROT</name>
<sequence>MKFLAWIFSALILAPALLANTATAQISNPGFESGFEGWTTDGKAGAVALSDDGKTGAHSAKLVSETGLLKQVIQVTPQRHYKLSAQLRGAVLIGVKVDGRLYFDRIKSKKKWTSTALNFNSGQSASATLFVSYNGKTGRLDDFVLRDVGAQGDQKLSHFVLSKTSGGTGLSPTLPPSENFDLSKWYLSIPIDEDKNGKSDSIYETALTSGFEDERFFYTAEDGGMVFRSTIAGAKTSENTKYTRSELREMLRAGDTSISTAKPGLNNWVLASASESARAKAGAIGGRLEATLKVDHVTTTGAEKEVGRVIIGQIHGWKNEPIRLYYRRLPNHEKGSIYFAHERQDVGGMKGTDEYFDLIGSRASNAEEPADGIRLGETFSYRIDVTGTTLTTTILQDENIRAEKALDISQSGYNIDQEYLYFKAGVYIQDKTGKPDDYAQATFYKLETTH</sequence>
<evidence type="ECO:0000313" key="4">
    <source>
        <dbReference type="Proteomes" id="UP000600865"/>
    </source>
</evidence>
<evidence type="ECO:0000313" key="3">
    <source>
        <dbReference type="EMBL" id="GGX61814.1"/>
    </source>
</evidence>
<dbReference type="Gene3D" id="2.60.120.260">
    <property type="entry name" value="Galactose-binding domain-like"/>
    <property type="match status" value="1"/>
</dbReference>
<evidence type="ECO:0000256" key="1">
    <source>
        <dbReference type="SAM" id="SignalP"/>
    </source>
</evidence>